<evidence type="ECO:0000256" key="9">
    <source>
        <dbReference type="ARBA" id="ARBA00022840"/>
    </source>
</evidence>
<dbReference type="Gene3D" id="3.40.50.300">
    <property type="entry name" value="P-loop containing nucleotide triphosphate hydrolases"/>
    <property type="match status" value="1"/>
</dbReference>
<evidence type="ECO:0000256" key="4">
    <source>
        <dbReference type="ARBA" id="ARBA00022679"/>
    </source>
</evidence>
<dbReference type="GO" id="GO:0046872">
    <property type="term" value="F:metal ion binding"/>
    <property type="evidence" value="ECO:0007669"/>
    <property type="project" value="UniProtKB-KW"/>
</dbReference>
<name>C1EGT9_MICCC</name>
<sequence length="388" mass="39936">MSSAANQTAGHAEGVVSTAPRGTLQVIFGPMFSGKSTELARRIRRHKVANRQCIVVKYAGDTRYEDEPGRAEAGTADAANLRGCVVTHDRQALVAYPARALEDVDNVVHAFDVVGIDEGQFFGDLVEFCERWARMGKTVIVAALDATFQRKPFNDVLSLVPIAEDVTKLSAVCNACGCDASFTKRVGSSDETVELIGGEGMYVATCRGCHDLPASSFSGARGTNTHALAAASTPKAAFNASRTPQRPPSSASSAERIRKRTVGPEGTPVAGLVKTKGDVDTALKAQAGDKSAMSEIGDKMRSLAVMDSPATPGDAFGGFGYERSVGATPGTAARKKAAGLGAAAMAAAAGVAGGSRSKGAGGPGRSPYNDLAGRGMGAVARSPLASLR</sequence>
<keyword evidence="5" id="KW-0479">Metal-binding</keyword>
<dbReference type="STRING" id="296587.C1EGT9"/>
<protein>
    <recommendedName>
        <fullName evidence="2">thymidine kinase</fullName>
        <ecNumber evidence="2">2.7.1.21</ecNumber>
    </recommendedName>
</protein>
<dbReference type="eggNOG" id="KOG3125">
    <property type="taxonomic scope" value="Eukaryota"/>
</dbReference>
<evidence type="ECO:0000256" key="12">
    <source>
        <dbReference type="SAM" id="MobiDB-lite"/>
    </source>
</evidence>
<keyword evidence="7 13" id="KW-0418">Kinase</keyword>
<dbReference type="OrthoDB" id="439028at2759"/>
<feature type="region of interest" description="Disordered" evidence="12">
    <location>
        <begin position="353"/>
        <end position="375"/>
    </location>
</feature>
<dbReference type="InterPro" id="IPR027417">
    <property type="entry name" value="P-loop_NTPase"/>
</dbReference>
<gene>
    <name evidence="13" type="primary">TK</name>
    <name evidence="13" type="ORF">MICPUN_63991</name>
</gene>
<proteinExistence type="inferred from homology"/>
<keyword evidence="9" id="KW-0067">ATP-binding</keyword>
<comment type="similarity">
    <text evidence="1 11">Belongs to the thymidine kinase family.</text>
</comment>
<evidence type="ECO:0000256" key="8">
    <source>
        <dbReference type="ARBA" id="ARBA00022833"/>
    </source>
</evidence>
<dbReference type="FunFam" id="3.40.50.300:FF:001270">
    <property type="entry name" value="Thymidine kinase"/>
    <property type="match status" value="1"/>
</dbReference>
<evidence type="ECO:0000256" key="11">
    <source>
        <dbReference type="RuleBase" id="RU004165"/>
    </source>
</evidence>
<dbReference type="GO" id="GO:0042802">
    <property type="term" value="F:identical protein binding"/>
    <property type="evidence" value="ECO:0007669"/>
    <property type="project" value="UniProtKB-ARBA"/>
</dbReference>
<dbReference type="EMBL" id="CP001332">
    <property type="protein sequence ID" value="ACO67385.1"/>
    <property type="molecule type" value="Genomic_DNA"/>
</dbReference>
<dbReference type="GO" id="GO:0005524">
    <property type="term" value="F:ATP binding"/>
    <property type="evidence" value="ECO:0007669"/>
    <property type="project" value="UniProtKB-KW"/>
</dbReference>
<dbReference type="GeneID" id="8248857"/>
<dbReference type="GO" id="GO:0071897">
    <property type="term" value="P:DNA biosynthetic process"/>
    <property type="evidence" value="ECO:0007669"/>
    <property type="project" value="UniProtKB-KW"/>
</dbReference>
<evidence type="ECO:0000256" key="2">
    <source>
        <dbReference type="ARBA" id="ARBA00012118"/>
    </source>
</evidence>
<dbReference type="RefSeq" id="XP_002506127.1">
    <property type="nucleotide sequence ID" value="XM_002506081.1"/>
</dbReference>
<evidence type="ECO:0000256" key="10">
    <source>
        <dbReference type="ARBA" id="ARBA00048254"/>
    </source>
</evidence>
<dbReference type="EC" id="2.7.1.21" evidence="2"/>
<dbReference type="AlphaFoldDB" id="C1EGT9"/>
<dbReference type="GO" id="GO:0046104">
    <property type="term" value="P:thymidine metabolic process"/>
    <property type="evidence" value="ECO:0007669"/>
    <property type="project" value="TreeGrafter"/>
</dbReference>
<evidence type="ECO:0000313" key="13">
    <source>
        <dbReference type="EMBL" id="ACO67385.1"/>
    </source>
</evidence>
<dbReference type="PANTHER" id="PTHR11441:SF0">
    <property type="entry name" value="THYMIDINE KINASE, CYTOSOLIC"/>
    <property type="match status" value="1"/>
</dbReference>
<dbReference type="Proteomes" id="UP000002009">
    <property type="component" value="Chromosome 14"/>
</dbReference>
<keyword evidence="4" id="KW-0808">Transferase</keyword>
<feature type="compositionally biased region" description="Polar residues" evidence="12">
    <location>
        <begin position="240"/>
        <end position="253"/>
    </location>
</feature>
<keyword evidence="6" id="KW-0547">Nucleotide-binding</keyword>
<dbReference type="InterPro" id="IPR001267">
    <property type="entry name" value="Thymidine_kinase"/>
</dbReference>
<dbReference type="OMA" id="VEFCERW"/>
<evidence type="ECO:0000256" key="7">
    <source>
        <dbReference type="ARBA" id="ARBA00022777"/>
    </source>
</evidence>
<dbReference type="KEGG" id="mis:MICPUN_63991"/>
<organism evidence="13 14">
    <name type="scientific">Micromonas commoda (strain RCC299 / NOUM17 / CCMP2709)</name>
    <name type="common">Picoplanktonic green alga</name>
    <dbReference type="NCBI Taxonomy" id="296587"/>
    <lineage>
        <taxon>Eukaryota</taxon>
        <taxon>Viridiplantae</taxon>
        <taxon>Chlorophyta</taxon>
        <taxon>Mamiellophyceae</taxon>
        <taxon>Mamiellales</taxon>
        <taxon>Mamiellaceae</taxon>
        <taxon>Micromonas</taxon>
    </lineage>
</organism>
<dbReference type="GO" id="GO:0004797">
    <property type="term" value="F:thymidine kinase activity"/>
    <property type="evidence" value="ECO:0007669"/>
    <property type="project" value="UniProtKB-EC"/>
</dbReference>
<evidence type="ECO:0000313" key="14">
    <source>
        <dbReference type="Proteomes" id="UP000002009"/>
    </source>
</evidence>
<evidence type="ECO:0000256" key="5">
    <source>
        <dbReference type="ARBA" id="ARBA00022723"/>
    </source>
</evidence>
<dbReference type="SUPFAM" id="SSF52540">
    <property type="entry name" value="P-loop containing nucleoside triphosphate hydrolases"/>
    <property type="match status" value="1"/>
</dbReference>
<keyword evidence="8" id="KW-0862">Zinc</keyword>
<dbReference type="Gene3D" id="3.30.60.20">
    <property type="match status" value="1"/>
</dbReference>
<keyword evidence="3" id="KW-0237">DNA synthesis</keyword>
<dbReference type="Pfam" id="PF00265">
    <property type="entry name" value="TK"/>
    <property type="match status" value="1"/>
</dbReference>
<dbReference type="InParanoid" id="C1EGT9"/>
<feature type="region of interest" description="Disordered" evidence="12">
    <location>
        <begin position="234"/>
        <end position="271"/>
    </location>
</feature>
<evidence type="ECO:0000256" key="1">
    <source>
        <dbReference type="ARBA" id="ARBA00007587"/>
    </source>
</evidence>
<reference evidence="13 14" key="1">
    <citation type="journal article" date="2009" name="Science">
        <title>Green evolution and dynamic adaptations revealed by genomes of the marine picoeukaryotes Micromonas.</title>
        <authorList>
            <person name="Worden A.Z."/>
            <person name="Lee J.H."/>
            <person name="Mock T."/>
            <person name="Rouze P."/>
            <person name="Simmons M.P."/>
            <person name="Aerts A.L."/>
            <person name="Allen A.E."/>
            <person name="Cuvelier M.L."/>
            <person name="Derelle E."/>
            <person name="Everett M.V."/>
            <person name="Foulon E."/>
            <person name="Grimwood J."/>
            <person name="Gundlach H."/>
            <person name="Henrissat B."/>
            <person name="Napoli C."/>
            <person name="McDonald S.M."/>
            <person name="Parker M.S."/>
            <person name="Rombauts S."/>
            <person name="Salamov A."/>
            <person name="Von Dassow P."/>
            <person name="Badger J.H."/>
            <person name="Coutinho P.M."/>
            <person name="Demir E."/>
            <person name="Dubchak I."/>
            <person name="Gentemann C."/>
            <person name="Eikrem W."/>
            <person name="Gready J.E."/>
            <person name="John U."/>
            <person name="Lanier W."/>
            <person name="Lindquist E.A."/>
            <person name="Lucas S."/>
            <person name="Mayer K.F."/>
            <person name="Moreau H."/>
            <person name="Not F."/>
            <person name="Otillar R."/>
            <person name="Panaud O."/>
            <person name="Pangilinan J."/>
            <person name="Paulsen I."/>
            <person name="Piegu B."/>
            <person name="Poliakov A."/>
            <person name="Robbens S."/>
            <person name="Schmutz J."/>
            <person name="Toulza E."/>
            <person name="Wyss T."/>
            <person name="Zelensky A."/>
            <person name="Zhou K."/>
            <person name="Armbrust E.V."/>
            <person name="Bhattacharya D."/>
            <person name="Goodenough U.W."/>
            <person name="Van de Peer Y."/>
            <person name="Grigoriev I.V."/>
        </authorList>
    </citation>
    <scope>NUCLEOTIDE SEQUENCE [LARGE SCALE GENOMIC DNA]</scope>
    <source>
        <strain evidence="14">RCC299 / NOUM17</strain>
    </source>
</reference>
<dbReference type="SUPFAM" id="SSF57716">
    <property type="entry name" value="Glucocorticoid receptor-like (DNA-binding domain)"/>
    <property type="match status" value="1"/>
</dbReference>
<evidence type="ECO:0000256" key="3">
    <source>
        <dbReference type="ARBA" id="ARBA00022634"/>
    </source>
</evidence>
<comment type="catalytic activity">
    <reaction evidence="10">
        <text>thymidine + ATP = dTMP + ADP + H(+)</text>
        <dbReference type="Rhea" id="RHEA:19129"/>
        <dbReference type="ChEBI" id="CHEBI:15378"/>
        <dbReference type="ChEBI" id="CHEBI:17748"/>
        <dbReference type="ChEBI" id="CHEBI:30616"/>
        <dbReference type="ChEBI" id="CHEBI:63528"/>
        <dbReference type="ChEBI" id="CHEBI:456216"/>
        <dbReference type="EC" id="2.7.1.21"/>
    </reaction>
</comment>
<dbReference type="PANTHER" id="PTHR11441">
    <property type="entry name" value="THYMIDINE KINASE"/>
    <property type="match status" value="1"/>
</dbReference>
<accession>C1EGT9</accession>
<evidence type="ECO:0000256" key="6">
    <source>
        <dbReference type="ARBA" id="ARBA00022741"/>
    </source>
</evidence>
<keyword evidence="14" id="KW-1185">Reference proteome</keyword>